<dbReference type="AlphaFoldDB" id="A0A9W9CZ67"/>
<comment type="caution">
    <text evidence="1">The sequence shown here is derived from an EMBL/GenBank/DDBJ whole genome shotgun (WGS) entry which is preliminary data.</text>
</comment>
<dbReference type="EMBL" id="JAPEVB010000002">
    <property type="protein sequence ID" value="KAJ4393447.1"/>
    <property type="molecule type" value="Genomic_DNA"/>
</dbReference>
<proteinExistence type="predicted"/>
<keyword evidence="2" id="KW-1185">Reference proteome</keyword>
<name>A0A9W9CZ67_9PEZI</name>
<dbReference type="PANTHER" id="PTHR38797">
    <property type="entry name" value="NUCLEAR PORE COMPLEX PROTEIN NUP85-RELATED"/>
    <property type="match status" value="1"/>
</dbReference>
<dbReference type="Pfam" id="PF12311">
    <property type="entry name" value="DUF3632"/>
    <property type="match status" value="1"/>
</dbReference>
<dbReference type="InterPro" id="IPR022085">
    <property type="entry name" value="OpdG"/>
</dbReference>
<dbReference type="Proteomes" id="UP001140453">
    <property type="component" value="Unassembled WGS sequence"/>
</dbReference>
<evidence type="ECO:0000313" key="1">
    <source>
        <dbReference type="EMBL" id="KAJ4393447.1"/>
    </source>
</evidence>
<protein>
    <submittedName>
        <fullName evidence="1">Uncharacterized protein</fullName>
    </submittedName>
</protein>
<gene>
    <name evidence="1" type="ORF">N0V93_002657</name>
</gene>
<dbReference type="InterPro" id="IPR053204">
    <property type="entry name" value="Oxopyrrolidines_Biosynth-assoc"/>
</dbReference>
<dbReference type="PANTHER" id="PTHR38797:SF4">
    <property type="entry name" value="NUCLEAR PORE COMPLEX PROTEIN NUP85"/>
    <property type="match status" value="1"/>
</dbReference>
<sequence length="249" mass="27981">MAESVDEFFNVDDLKDPEISEQATIIHAFVTQPDSVAKSAAQALISLSQAEGGPELSKVVDQIIVPLAEERPETHEDLVRLLGELRDQVEVATGLTPGDSISLNYELWERGLRYGDPDPSIGLRDLYRQEWTNVNRFAALVHKASIEDLSAFGEHTLQLGLRKGGWRVSWSGSENTSDEVDALQGHADAAAQWILVCGERLYNEREDVRKHWSQWEQDLDWITGQDGLKDETKTLCREALAKMKTTRPR</sequence>
<reference evidence="1" key="1">
    <citation type="submission" date="2022-10" db="EMBL/GenBank/DDBJ databases">
        <title>Tapping the CABI collections for fungal endophytes: first genome assemblies for Collariella, Neodidymelliopsis, Ascochyta clinopodiicola, Didymella pomorum, Didymosphaeria variabile, Neocosmospora piperis and Neocucurbitaria cava.</title>
        <authorList>
            <person name="Hill R."/>
        </authorList>
    </citation>
    <scope>NUCLEOTIDE SEQUENCE</scope>
    <source>
        <strain evidence="1">IMI 355082</strain>
    </source>
</reference>
<accession>A0A9W9CZ67</accession>
<evidence type="ECO:0000313" key="2">
    <source>
        <dbReference type="Proteomes" id="UP001140453"/>
    </source>
</evidence>
<organism evidence="1 2">
    <name type="scientific">Gnomoniopsis smithogilvyi</name>
    <dbReference type="NCBI Taxonomy" id="1191159"/>
    <lineage>
        <taxon>Eukaryota</taxon>
        <taxon>Fungi</taxon>
        <taxon>Dikarya</taxon>
        <taxon>Ascomycota</taxon>
        <taxon>Pezizomycotina</taxon>
        <taxon>Sordariomycetes</taxon>
        <taxon>Sordariomycetidae</taxon>
        <taxon>Diaporthales</taxon>
        <taxon>Gnomoniaceae</taxon>
        <taxon>Gnomoniopsis</taxon>
    </lineage>
</organism>
<dbReference type="OrthoDB" id="3350591at2759"/>